<comment type="similarity">
    <text evidence="1">Belongs to the short-chain dehydrogenases/reductases (SDR) family.</text>
</comment>
<dbReference type="CDD" id="cd05358">
    <property type="entry name" value="GlcDH_SDR_c"/>
    <property type="match status" value="1"/>
</dbReference>
<dbReference type="PRINTS" id="PR00080">
    <property type="entry name" value="SDRFAMILY"/>
</dbReference>
<dbReference type="SUPFAM" id="SSF51735">
    <property type="entry name" value="NAD(P)-binding Rossmann-fold domains"/>
    <property type="match status" value="1"/>
</dbReference>
<dbReference type="EMBL" id="JAELXT010000051">
    <property type="protein sequence ID" value="MBJ6128439.1"/>
    <property type="molecule type" value="Genomic_DNA"/>
</dbReference>
<keyword evidence="2" id="KW-0560">Oxidoreductase</keyword>
<dbReference type="InterPro" id="IPR036291">
    <property type="entry name" value="NAD(P)-bd_dom_sf"/>
</dbReference>
<evidence type="ECO:0000313" key="3">
    <source>
        <dbReference type="EMBL" id="MBJ6128439.1"/>
    </source>
</evidence>
<evidence type="ECO:0000256" key="1">
    <source>
        <dbReference type="ARBA" id="ARBA00006484"/>
    </source>
</evidence>
<dbReference type="Gene3D" id="3.40.50.720">
    <property type="entry name" value="NAD(P)-binding Rossmann-like Domain"/>
    <property type="match status" value="1"/>
</dbReference>
<gene>
    <name evidence="3" type="ORF">JAO75_23875</name>
</gene>
<dbReference type="InterPro" id="IPR002347">
    <property type="entry name" value="SDR_fam"/>
</dbReference>
<dbReference type="NCBIfam" id="NF005559">
    <property type="entry name" value="PRK07231.1"/>
    <property type="match status" value="1"/>
</dbReference>
<dbReference type="PANTHER" id="PTHR43669:SF14">
    <property type="entry name" value="OXIDOREDUCTASE"/>
    <property type="match status" value="1"/>
</dbReference>
<sequence>MSHDPVHPLHGQKALVTGASSGIGTAIARAFAAAGAAVGVNYRSHADEAERIVQEIRDAGGEAAPLKADVSSEDEVRAMFDEFGSAFGRIDILVANSGIQQDAAFPDMTLDQWRRVIDVNLTGQFLCAREAVRRFLAQGPDPSISRAVGKIICMSSVHEVIPWAGHVNYAASKGGVMLMMKSLAQEVAQAGIRVNGIAPGAIKTPINQEAWQTPEAERKLLELIPYGRVGEPEDVGKAAVWLASDASDYVVGTTLFVDGGMTLYPSFRENG</sequence>
<dbReference type="NCBIfam" id="NF009466">
    <property type="entry name" value="PRK12826.1-2"/>
    <property type="match status" value="1"/>
</dbReference>
<proteinExistence type="inferred from homology"/>
<dbReference type="PANTHER" id="PTHR43669">
    <property type="entry name" value="5-KETO-D-GLUCONATE 5-REDUCTASE"/>
    <property type="match status" value="1"/>
</dbReference>
<evidence type="ECO:0000256" key="2">
    <source>
        <dbReference type="ARBA" id="ARBA00023002"/>
    </source>
</evidence>
<dbReference type="Pfam" id="PF13561">
    <property type="entry name" value="adh_short_C2"/>
    <property type="match status" value="1"/>
</dbReference>
<comment type="caution">
    <text evidence="3">The sequence shown here is derived from an EMBL/GenBank/DDBJ whole genome shotgun (WGS) entry which is preliminary data.</text>
</comment>
<protein>
    <submittedName>
        <fullName evidence="3">SDR family oxidoreductase</fullName>
    </submittedName>
</protein>
<accession>A0ABS0Y803</accession>
<name>A0ABS0Y803_9HYPH</name>
<dbReference type="Proteomes" id="UP000620670">
    <property type="component" value="Unassembled WGS sequence"/>
</dbReference>
<dbReference type="InterPro" id="IPR020904">
    <property type="entry name" value="Sc_DH/Rdtase_CS"/>
</dbReference>
<dbReference type="PRINTS" id="PR00081">
    <property type="entry name" value="GDHRDH"/>
</dbReference>
<dbReference type="RefSeq" id="WP_199051711.1">
    <property type="nucleotide sequence ID" value="NZ_JAELXT010000051.1"/>
</dbReference>
<keyword evidence="4" id="KW-1185">Reference proteome</keyword>
<evidence type="ECO:0000313" key="4">
    <source>
        <dbReference type="Proteomes" id="UP000620670"/>
    </source>
</evidence>
<organism evidence="3 4">
    <name type="scientific">Microvirga splendida</name>
    <dbReference type="NCBI Taxonomy" id="2795727"/>
    <lineage>
        <taxon>Bacteria</taxon>
        <taxon>Pseudomonadati</taxon>
        <taxon>Pseudomonadota</taxon>
        <taxon>Alphaproteobacteria</taxon>
        <taxon>Hyphomicrobiales</taxon>
        <taxon>Methylobacteriaceae</taxon>
        <taxon>Microvirga</taxon>
    </lineage>
</organism>
<reference evidence="4" key="1">
    <citation type="submission" date="2020-12" db="EMBL/GenBank/DDBJ databases">
        <title>Hymenobacter sp.</title>
        <authorList>
            <person name="Kim M.K."/>
        </authorList>
    </citation>
    <scope>NUCLEOTIDE SEQUENCE [LARGE SCALE GENOMIC DNA]</scope>
    <source>
        <strain evidence="4">BT325</strain>
    </source>
</reference>
<dbReference type="PROSITE" id="PS00061">
    <property type="entry name" value="ADH_SHORT"/>
    <property type="match status" value="1"/>
</dbReference>